<dbReference type="Proteomes" id="UP000054632">
    <property type="component" value="Unassembled WGS sequence"/>
</dbReference>
<protein>
    <submittedName>
        <fullName evidence="1">Uncharacterized protein</fullName>
    </submittedName>
</protein>
<sequence>MTNICAHAFYFWESIQIYNYMFGITDYVLLEKISELKNGYAINS</sequence>
<comment type="caution">
    <text evidence="1">The sequence shown here is derived from an EMBL/GenBank/DDBJ whole genome shotgun (WGS) entry which is preliminary data.</text>
</comment>
<reference evidence="1 2" key="1">
    <citation type="submission" date="2015-01" db="EMBL/GenBank/DDBJ databases">
        <title>Evolution of Trichinella species and genotypes.</title>
        <authorList>
            <person name="Korhonen P.K."/>
            <person name="Edoardo P."/>
            <person name="Giuseppe L.R."/>
            <person name="Gasser R.B."/>
        </authorList>
    </citation>
    <scope>NUCLEOTIDE SEQUENCE [LARGE SCALE GENOMIC DNA]</scope>
    <source>
        <strain evidence="1">ISS13</strain>
    </source>
</reference>
<accession>A0A0V1DMF1</accession>
<gene>
    <name evidence="1" type="ORF">T4A_7610</name>
</gene>
<organism evidence="1 2">
    <name type="scientific">Trichinella pseudospiralis</name>
    <name type="common">Parasitic roundworm</name>
    <dbReference type="NCBI Taxonomy" id="6337"/>
    <lineage>
        <taxon>Eukaryota</taxon>
        <taxon>Metazoa</taxon>
        <taxon>Ecdysozoa</taxon>
        <taxon>Nematoda</taxon>
        <taxon>Enoplea</taxon>
        <taxon>Dorylaimia</taxon>
        <taxon>Trichinellida</taxon>
        <taxon>Trichinellidae</taxon>
        <taxon>Trichinella</taxon>
    </lineage>
</organism>
<proteinExistence type="predicted"/>
<evidence type="ECO:0000313" key="1">
    <source>
        <dbReference type="EMBL" id="KRY62784.1"/>
    </source>
</evidence>
<evidence type="ECO:0000313" key="2">
    <source>
        <dbReference type="Proteomes" id="UP000054632"/>
    </source>
</evidence>
<name>A0A0V1DMF1_TRIPS</name>
<dbReference type="EMBL" id="JYDR01001873">
    <property type="protein sequence ID" value="KRY62784.1"/>
    <property type="molecule type" value="Genomic_DNA"/>
</dbReference>
<dbReference type="AlphaFoldDB" id="A0A0V1DMF1"/>